<reference evidence="1" key="1">
    <citation type="journal article" date="2022" name="bioRxiv">
        <title>Sequencing and chromosome-scale assembly of the giantPleurodeles waltlgenome.</title>
        <authorList>
            <person name="Brown T."/>
            <person name="Elewa A."/>
            <person name="Iarovenko S."/>
            <person name="Subramanian E."/>
            <person name="Araus A.J."/>
            <person name="Petzold A."/>
            <person name="Susuki M."/>
            <person name="Suzuki K.-i.T."/>
            <person name="Hayashi T."/>
            <person name="Toyoda A."/>
            <person name="Oliveira C."/>
            <person name="Osipova E."/>
            <person name="Leigh N.D."/>
            <person name="Simon A."/>
            <person name="Yun M.H."/>
        </authorList>
    </citation>
    <scope>NUCLEOTIDE SEQUENCE</scope>
    <source>
        <strain evidence="1">20211129_DDA</strain>
        <tissue evidence="1">Liver</tissue>
    </source>
</reference>
<sequence length="86" mass="9978">FILITVHRLHRLHSCYNTIIWIILLQKRHLGSQSQIMEHGAGDDDVAHLLRSTSGRYTGGFRHLLICPSRRCLRRTTAKNQSLFLQ</sequence>
<gene>
    <name evidence="1" type="ORF">NDU88_000801</name>
</gene>
<proteinExistence type="predicted"/>
<keyword evidence="2" id="KW-1185">Reference proteome</keyword>
<evidence type="ECO:0000313" key="1">
    <source>
        <dbReference type="EMBL" id="KAJ1213162.1"/>
    </source>
</evidence>
<name>A0AAV7WJY9_PLEWA</name>
<accession>A0AAV7WJY9</accession>
<feature type="non-terminal residue" evidence="1">
    <location>
        <position position="1"/>
    </location>
</feature>
<dbReference type="EMBL" id="JANPWB010000001">
    <property type="protein sequence ID" value="KAJ1213162.1"/>
    <property type="molecule type" value="Genomic_DNA"/>
</dbReference>
<protein>
    <submittedName>
        <fullName evidence="1">Uncharacterized protein</fullName>
    </submittedName>
</protein>
<dbReference type="AlphaFoldDB" id="A0AAV7WJY9"/>
<comment type="caution">
    <text evidence="1">The sequence shown here is derived from an EMBL/GenBank/DDBJ whole genome shotgun (WGS) entry which is preliminary data.</text>
</comment>
<feature type="non-terminal residue" evidence="1">
    <location>
        <position position="86"/>
    </location>
</feature>
<dbReference type="Proteomes" id="UP001066276">
    <property type="component" value="Chromosome 1_1"/>
</dbReference>
<evidence type="ECO:0000313" key="2">
    <source>
        <dbReference type="Proteomes" id="UP001066276"/>
    </source>
</evidence>
<organism evidence="1 2">
    <name type="scientific">Pleurodeles waltl</name>
    <name type="common">Iberian ribbed newt</name>
    <dbReference type="NCBI Taxonomy" id="8319"/>
    <lineage>
        <taxon>Eukaryota</taxon>
        <taxon>Metazoa</taxon>
        <taxon>Chordata</taxon>
        <taxon>Craniata</taxon>
        <taxon>Vertebrata</taxon>
        <taxon>Euteleostomi</taxon>
        <taxon>Amphibia</taxon>
        <taxon>Batrachia</taxon>
        <taxon>Caudata</taxon>
        <taxon>Salamandroidea</taxon>
        <taxon>Salamandridae</taxon>
        <taxon>Pleurodelinae</taxon>
        <taxon>Pleurodeles</taxon>
    </lineage>
</organism>